<protein>
    <submittedName>
        <fullName evidence="2">Methyltransferase FkbM family</fullName>
    </submittedName>
</protein>
<name>H2BV70_GILLR</name>
<dbReference type="RefSeq" id="WP_006988057.1">
    <property type="nucleotide sequence ID" value="NZ_JH594606.1"/>
</dbReference>
<gene>
    <name evidence="2" type="ORF">Gilli_1059</name>
</gene>
<dbReference type="Pfam" id="PF05050">
    <property type="entry name" value="Methyltransf_21"/>
    <property type="match status" value="1"/>
</dbReference>
<dbReference type="OrthoDB" id="9812600at2"/>
<proteinExistence type="predicted"/>
<dbReference type="InterPro" id="IPR029063">
    <property type="entry name" value="SAM-dependent_MTases_sf"/>
</dbReference>
<organism evidence="2 3">
    <name type="scientific">Gillisia limnaea (strain DSM 15749 / LMG 21470 / R-8282)</name>
    <dbReference type="NCBI Taxonomy" id="865937"/>
    <lineage>
        <taxon>Bacteria</taxon>
        <taxon>Pseudomonadati</taxon>
        <taxon>Bacteroidota</taxon>
        <taxon>Flavobacteriia</taxon>
        <taxon>Flavobacteriales</taxon>
        <taxon>Flavobacteriaceae</taxon>
        <taxon>Gillisia</taxon>
    </lineage>
</organism>
<dbReference type="AlphaFoldDB" id="H2BV70"/>
<reference evidence="3" key="1">
    <citation type="journal article" date="2012" name="Stand. Genomic Sci.">
        <title>Genome sequence of the Antarctic rhodopsins-containing flavobacterium Gillisia limnaea type strain (R-8282(T)).</title>
        <authorList>
            <person name="Riedel T."/>
            <person name="Held B."/>
            <person name="Nolan M."/>
            <person name="Lucas S."/>
            <person name="Lapidus A."/>
            <person name="Tice H."/>
            <person name="Del Rio T.G."/>
            <person name="Cheng J.F."/>
            <person name="Han C."/>
            <person name="Tapia R."/>
            <person name="Goodwin L.A."/>
            <person name="Pitluck S."/>
            <person name="Liolios K."/>
            <person name="Mavromatis K."/>
            <person name="Pagani I."/>
            <person name="Ivanova N."/>
            <person name="Mikhailova N."/>
            <person name="Pati A."/>
            <person name="Chen A."/>
            <person name="Palaniappan K."/>
            <person name="Land M."/>
            <person name="Rohde M."/>
            <person name="Tindall B.J."/>
            <person name="Detter J.C."/>
            <person name="Goker M."/>
            <person name="Bristow J."/>
            <person name="Eisen J.A."/>
            <person name="Markowitz V."/>
            <person name="Hugenholtz P."/>
            <person name="Kyrpides N.C."/>
            <person name="Klenk H.P."/>
            <person name="Woyke T."/>
        </authorList>
    </citation>
    <scope>NUCLEOTIDE SEQUENCE [LARGE SCALE GENOMIC DNA]</scope>
    <source>
        <strain evidence="3">DSM 15749 / LMG 21470 / R-8282</strain>
    </source>
</reference>
<evidence type="ECO:0000313" key="3">
    <source>
        <dbReference type="Proteomes" id="UP000003844"/>
    </source>
</evidence>
<dbReference type="SUPFAM" id="SSF53335">
    <property type="entry name" value="S-adenosyl-L-methionine-dependent methyltransferases"/>
    <property type="match status" value="1"/>
</dbReference>
<dbReference type="PANTHER" id="PTHR34203:SF15">
    <property type="entry name" value="SLL1173 PROTEIN"/>
    <property type="match status" value="1"/>
</dbReference>
<accession>H2BV70</accession>
<keyword evidence="2" id="KW-0489">Methyltransferase</keyword>
<dbReference type="EMBL" id="JH594606">
    <property type="protein sequence ID" value="EHQ01735.1"/>
    <property type="molecule type" value="Genomic_DNA"/>
</dbReference>
<dbReference type="Gene3D" id="3.40.50.150">
    <property type="entry name" value="Vaccinia Virus protein VP39"/>
    <property type="match status" value="1"/>
</dbReference>
<dbReference type="STRING" id="865937.Gilli_1059"/>
<dbReference type="PANTHER" id="PTHR34203">
    <property type="entry name" value="METHYLTRANSFERASE, FKBM FAMILY PROTEIN"/>
    <property type="match status" value="1"/>
</dbReference>
<sequence length="250" mass="29025">MQNPFRLILILNTHFKILGIDGVILLFKRIFYQNKVIKIRVKGYSHPLFLRNNTSDITVFYQIFLKKSYAVNYRIEPKVIIDCGANIGLSCIFYKIRFPNAVIYAIEPETSNFNLMLRNTESSNNIICIKGGIWNKQTNLTIDNDPLGNWGFKVNEVSYSNKNTIPGISIPYLMDKYNFNKIDILKIDIEGSEKELFESNFKNWLPKTKVLLIELHDGLRKGASSSFFKAISNYNYSMIKKNENLIFHIE</sequence>
<dbReference type="Proteomes" id="UP000003844">
    <property type="component" value="Unassembled WGS sequence"/>
</dbReference>
<dbReference type="GO" id="GO:0032259">
    <property type="term" value="P:methylation"/>
    <property type="evidence" value="ECO:0007669"/>
    <property type="project" value="UniProtKB-KW"/>
</dbReference>
<evidence type="ECO:0000313" key="2">
    <source>
        <dbReference type="EMBL" id="EHQ01735.1"/>
    </source>
</evidence>
<keyword evidence="2" id="KW-0808">Transferase</keyword>
<dbReference type="GO" id="GO:0008168">
    <property type="term" value="F:methyltransferase activity"/>
    <property type="evidence" value="ECO:0007669"/>
    <property type="project" value="UniProtKB-KW"/>
</dbReference>
<evidence type="ECO:0000259" key="1">
    <source>
        <dbReference type="Pfam" id="PF05050"/>
    </source>
</evidence>
<dbReference type="InterPro" id="IPR006342">
    <property type="entry name" value="FkbM_mtfrase"/>
</dbReference>
<keyword evidence="3" id="KW-1185">Reference proteome</keyword>
<dbReference type="InterPro" id="IPR052514">
    <property type="entry name" value="SAM-dependent_MTase"/>
</dbReference>
<dbReference type="NCBIfam" id="TIGR01444">
    <property type="entry name" value="fkbM_fam"/>
    <property type="match status" value="1"/>
</dbReference>
<dbReference type="HOGENOM" id="CLU_086956_1_0_10"/>
<feature type="domain" description="Methyltransferase FkbM" evidence="1">
    <location>
        <begin position="82"/>
        <end position="219"/>
    </location>
</feature>
<dbReference type="eggNOG" id="COG4123">
    <property type="taxonomic scope" value="Bacteria"/>
</dbReference>